<proteinExistence type="predicted"/>
<reference evidence="2 3" key="1">
    <citation type="submission" date="2020-03" db="EMBL/GenBank/DDBJ databases">
        <authorList>
            <person name="Kim M.K."/>
        </authorList>
    </citation>
    <scope>NUCLEOTIDE SEQUENCE [LARGE SCALE GENOMIC DNA]</scope>
    <source>
        <strain evidence="2 3">BT328</strain>
    </source>
</reference>
<dbReference type="InterPro" id="IPR024535">
    <property type="entry name" value="RHGA/B-epi-like_pectate_lyase"/>
</dbReference>
<feature type="domain" description="Rhamnogalacturonase A/B/Epimerase-like pectate lyase" evidence="1">
    <location>
        <begin position="3"/>
        <end position="108"/>
    </location>
</feature>
<dbReference type="InterPro" id="IPR011050">
    <property type="entry name" value="Pectin_lyase_fold/virulence"/>
</dbReference>
<dbReference type="Gene3D" id="2.160.20.10">
    <property type="entry name" value="Single-stranded right-handed beta-helix, Pectin lyase-like"/>
    <property type="match status" value="1"/>
</dbReference>
<dbReference type="EMBL" id="CP050063">
    <property type="protein sequence ID" value="QIP12033.1"/>
    <property type="molecule type" value="Genomic_DNA"/>
</dbReference>
<protein>
    <recommendedName>
        <fullName evidence="1">Rhamnogalacturonase A/B/Epimerase-like pectate lyase domain-containing protein</fullName>
    </recommendedName>
</protein>
<evidence type="ECO:0000313" key="3">
    <source>
        <dbReference type="Proteomes" id="UP000501802"/>
    </source>
</evidence>
<dbReference type="SUPFAM" id="SSF51126">
    <property type="entry name" value="Pectin lyase-like"/>
    <property type="match status" value="1"/>
</dbReference>
<dbReference type="Pfam" id="PF12708">
    <property type="entry name" value="Pect-lyase_RHGA_epim"/>
    <property type="match status" value="1"/>
</dbReference>
<dbReference type="Proteomes" id="UP000501802">
    <property type="component" value="Chromosome"/>
</dbReference>
<dbReference type="RefSeq" id="WP_167205796.1">
    <property type="nucleotide sequence ID" value="NZ_CP050063.1"/>
</dbReference>
<dbReference type="InterPro" id="IPR012334">
    <property type="entry name" value="Pectin_lyas_fold"/>
</dbReference>
<evidence type="ECO:0000313" key="2">
    <source>
        <dbReference type="EMBL" id="QIP12033.1"/>
    </source>
</evidence>
<name>A0A6G9AIM6_9BACT</name>
<dbReference type="AlphaFoldDB" id="A0A6G9AIM6"/>
<organism evidence="2 3">
    <name type="scientific">Spirosoma aureum</name>
    <dbReference type="NCBI Taxonomy" id="2692134"/>
    <lineage>
        <taxon>Bacteria</taxon>
        <taxon>Pseudomonadati</taxon>
        <taxon>Bacteroidota</taxon>
        <taxon>Cytophagia</taxon>
        <taxon>Cytophagales</taxon>
        <taxon>Cytophagaceae</taxon>
        <taxon>Spirosoma</taxon>
    </lineage>
</organism>
<evidence type="ECO:0000259" key="1">
    <source>
        <dbReference type="Pfam" id="PF12708"/>
    </source>
</evidence>
<keyword evidence="3" id="KW-1185">Reference proteome</keyword>
<dbReference type="KEGG" id="spib:G8759_04985"/>
<gene>
    <name evidence="2" type="ORF">G8759_04985</name>
</gene>
<sequence length="543" mass="57805">MAINVKDAPFNAKGDGSVDDSAAIQQAVNFAKSLSFNTGTPYRATVYFPAGYYLIGTSINLTNTSGIWLKGDGGSYLNTNIIGNTGSRPMFDFTGSSNSGCESFSFISSNGATATNPSALGIQFARTTNGGLNCGIRNCYCQLNDLPSANGGLGSLGLLNIRSEEFFIHECLIRANTPLLLSYTSNIVTTNINYTASSAYQTLATGTGSMGVVNINATSLQSLEKRQPGMILIGTNSVNFQGYISRITASTGTNETAVLCLISTINLKIHATVESFSRVLQVLNSGFENCTLEIVAANATTPSTELIDVTNSIVAGLKAYISQPNGSERNRLIIYHAPSGGGTQQAAGYIINSEINCLTVPNNTYIISANLLKRATNVVFNTSNPFEKRNGRLKLLTNNIIVSGVIGSLNQINILQFQEARQATLSNNSGFYRVWIDGVIKAGGYGSGKAAALCFQAQIVVNQRYDGVLDPQSVTIITLDHSVTDPTYLNITGILVNLTLNNNIGTVTLIPKISGSGTGEPIYYEGYSELQSDFFINDPIPLT</sequence>
<accession>A0A6G9AIM6</accession>